<comment type="similarity">
    <text evidence="1">Belongs to the SAP18 family.</text>
</comment>
<name>A0A9N9DUV4_9GLOM</name>
<dbReference type="GO" id="GO:0005634">
    <property type="term" value="C:nucleus"/>
    <property type="evidence" value="ECO:0007669"/>
    <property type="project" value="TreeGrafter"/>
</dbReference>
<gene>
    <name evidence="2" type="ORF">FCALED_LOCUS11110</name>
</gene>
<protein>
    <submittedName>
        <fullName evidence="2">3206_t:CDS:1</fullName>
    </submittedName>
</protein>
<dbReference type="Proteomes" id="UP000789570">
    <property type="component" value="Unassembled WGS sequence"/>
</dbReference>
<dbReference type="AlphaFoldDB" id="A0A9N9DUV4"/>
<evidence type="ECO:0000256" key="1">
    <source>
        <dbReference type="ARBA" id="ARBA00009143"/>
    </source>
</evidence>
<dbReference type="PANTHER" id="PTHR13082">
    <property type="entry name" value="SAP18"/>
    <property type="match status" value="1"/>
</dbReference>
<dbReference type="Gene3D" id="3.10.20.550">
    <property type="entry name" value="ASAP complex, SAP18 subunit"/>
    <property type="match status" value="1"/>
</dbReference>
<reference evidence="2" key="1">
    <citation type="submission" date="2021-06" db="EMBL/GenBank/DDBJ databases">
        <authorList>
            <person name="Kallberg Y."/>
            <person name="Tangrot J."/>
            <person name="Rosling A."/>
        </authorList>
    </citation>
    <scope>NUCLEOTIDE SEQUENCE</scope>
    <source>
        <strain evidence="2">UK204</strain>
    </source>
</reference>
<dbReference type="EMBL" id="CAJVPQ010004460">
    <property type="protein sequence ID" value="CAG8651887.1"/>
    <property type="molecule type" value="Genomic_DNA"/>
</dbReference>
<dbReference type="PANTHER" id="PTHR13082:SF0">
    <property type="entry name" value="HISTONE DEACETYLASE COMPLEX SUBUNIT SAP18"/>
    <property type="match status" value="1"/>
</dbReference>
<dbReference type="InterPro" id="IPR042534">
    <property type="entry name" value="SAP18_sf"/>
</dbReference>
<accession>A0A9N9DUV4</accession>
<comment type="caution">
    <text evidence="2">The sequence shown here is derived from an EMBL/GenBank/DDBJ whole genome shotgun (WGS) entry which is preliminary data.</text>
</comment>
<dbReference type="InterPro" id="IPR010516">
    <property type="entry name" value="SAP18"/>
</dbReference>
<evidence type="ECO:0000313" key="3">
    <source>
        <dbReference type="Proteomes" id="UP000789570"/>
    </source>
</evidence>
<dbReference type="OrthoDB" id="440566at2759"/>
<proteinExistence type="inferred from homology"/>
<sequence>MAEANSGGKPKLVIDREKTVPFLLRMFYRIDDFTPEHLPTEDEVQIYTWKDATLKEISNLIKEVVQDANRPNARLSFKLVYIDNLRGKYAFKELGTIHNVTSSTTPEQEGINLDDARFVIGDFIDVAIFFGPPPRTVERRGS</sequence>
<keyword evidence="3" id="KW-1185">Reference proteome</keyword>
<organism evidence="2 3">
    <name type="scientific">Funneliformis caledonium</name>
    <dbReference type="NCBI Taxonomy" id="1117310"/>
    <lineage>
        <taxon>Eukaryota</taxon>
        <taxon>Fungi</taxon>
        <taxon>Fungi incertae sedis</taxon>
        <taxon>Mucoromycota</taxon>
        <taxon>Glomeromycotina</taxon>
        <taxon>Glomeromycetes</taxon>
        <taxon>Glomerales</taxon>
        <taxon>Glomeraceae</taxon>
        <taxon>Funneliformis</taxon>
    </lineage>
</organism>
<dbReference type="Pfam" id="PF06487">
    <property type="entry name" value="SAP18"/>
    <property type="match status" value="1"/>
</dbReference>
<evidence type="ECO:0000313" key="2">
    <source>
        <dbReference type="EMBL" id="CAG8651887.1"/>
    </source>
</evidence>